<feature type="region of interest" description="Disordered" evidence="1">
    <location>
        <begin position="1"/>
        <end position="20"/>
    </location>
</feature>
<gene>
    <name evidence="2" type="ORF">PVE_R2G0288</name>
</gene>
<evidence type="ECO:0000313" key="3">
    <source>
        <dbReference type="Proteomes" id="UP000245431"/>
    </source>
</evidence>
<dbReference type="Proteomes" id="UP000245431">
    <property type="component" value="Chromosome PVE_r2"/>
</dbReference>
<sequence>MLTAADLGGALNSSLDNSRKSMLGGRHLRRLESVGFVKAIELPGIGYEITVTGRAAASVAN</sequence>
<evidence type="ECO:0000313" key="2">
    <source>
        <dbReference type="EMBL" id="SBW84316.1"/>
    </source>
</evidence>
<reference evidence="3" key="1">
    <citation type="submission" date="2016-07" db="EMBL/GenBank/DDBJ databases">
        <authorList>
            <person name="Florea S."/>
            <person name="Webb J.S."/>
            <person name="Jaromczyk J."/>
            <person name="Schardl C.L."/>
        </authorList>
    </citation>
    <scope>NUCLEOTIDE SEQUENCE [LARGE SCALE GENOMIC DNA]</scope>
    <source>
        <strain evidence="3">1YdBTEX2</strain>
    </source>
</reference>
<organism evidence="2 3">
    <name type="scientific">Pseudomonas veronii 1YdBTEX2</name>
    <dbReference type="NCBI Taxonomy" id="1295141"/>
    <lineage>
        <taxon>Bacteria</taxon>
        <taxon>Pseudomonadati</taxon>
        <taxon>Pseudomonadota</taxon>
        <taxon>Gammaproteobacteria</taxon>
        <taxon>Pseudomonadales</taxon>
        <taxon>Pseudomonadaceae</taxon>
        <taxon>Pseudomonas</taxon>
    </lineage>
</organism>
<evidence type="ECO:0000256" key="1">
    <source>
        <dbReference type="SAM" id="MobiDB-lite"/>
    </source>
</evidence>
<dbReference type="EMBL" id="LT599584">
    <property type="protein sequence ID" value="SBW84316.1"/>
    <property type="molecule type" value="Genomic_DNA"/>
</dbReference>
<name>A0A1D3K7I7_PSEVE</name>
<dbReference type="AlphaFoldDB" id="A0A1D3K7I7"/>
<accession>A0A1D3K7I7</accession>
<proteinExistence type="predicted"/>
<protein>
    <submittedName>
        <fullName evidence="2">Uncharacterized protein</fullName>
    </submittedName>
</protein>